<dbReference type="Proteomes" id="UP000244005">
    <property type="component" value="Unassembled WGS sequence"/>
</dbReference>
<dbReference type="AlphaFoldDB" id="A0A2R6W3S9"/>
<dbReference type="Gramene" id="Mp5g01940.1">
    <property type="protein sequence ID" value="Mp5g01940.1.cds"/>
    <property type="gene ID" value="Mp5g01940"/>
</dbReference>
<evidence type="ECO:0000313" key="2">
    <source>
        <dbReference type="EMBL" id="PTQ28507.1"/>
    </source>
</evidence>
<protein>
    <submittedName>
        <fullName evidence="2">Uncharacterized protein</fullName>
    </submittedName>
</protein>
<feature type="compositionally biased region" description="Basic residues" evidence="1">
    <location>
        <begin position="12"/>
        <end position="26"/>
    </location>
</feature>
<feature type="compositionally biased region" description="Basic and acidic residues" evidence="1">
    <location>
        <begin position="27"/>
        <end position="49"/>
    </location>
</feature>
<reference evidence="3" key="1">
    <citation type="journal article" date="2017" name="Cell">
        <title>Insights into land plant evolution garnered from the Marchantia polymorpha genome.</title>
        <authorList>
            <person name="Bowman J.L."/>
            <person name="Kohchi T."/>
            <person name="Yamato K.T."/>
            <person name="Jenkins J."/>
            <person name="Shu S."/>
            <person name="Ishizaki K."/>
            <person name="Yamaoka S."/>
            <person name="Nishihama R."/>
            <person name="Nakamura Y."/>
            <person name="Berger F."/>
            <person name="Adam C."/>
            <person name="Aki S.S."/>
            <person name="Althoff F."/>
            <person name="Araki T."/>
            <person name="Arteaga-Vazquez M.A."/>
            <person name="Balasubrmanian S."/>
            <person name="Barry K."/>
            <person name="Bauer D."/>
            <person name="Boehm C.R."/>
            <person name="Briginshaw L."/>
            <person name="Caballero-Perez J."/>
            <person name="Catarino B."/>
            <person name="Chen F."/>
            <person name="Chiyoda S."/>
            <person name="Chovatia M."/>
            <person name="Davies K.M."/>
            <person name="Delmans M."/>
            <person name="Demura T."/>
            <person name="Dierschke T."/>
            <person name="Dolan L."/>
            <person name="Dorantes-Acosta A.E."/>
            <person name="Eklund D.M."/>
            <person name="Florent S.N."/>
            <person name="Flores-Sandoval E."/>
            <person name="Fujiyama A."/>
            <person name="Fukuzawa H."/>
            <person name="Galik B."/>
            <person name="Grimanelli D."/>
            <person name="Grimwood J."/>
            <person name="Grossniklaus U."/>
            <person name="Hamada T."/>
            <person name="Haseloff J."/>
            <person name="Hetherington A.J."/>
            <person name="Higo A."/>
            <person name="Hirakawa Y."/>
            <person name="Hundley H.N."/>
            <person name="Ikeda Y."/>
            <person name="Inoue K."/>
            <person name="Inoue S.I."/>
            <person name="Ishida S."/>
            <person name="Jia Q."/>
            <person name="Kakita M."/>
            <person name="Kanazawa T."/>
            <person name="Kawai Y."/>
            <person name="Kawashima T."/>
            <person name="Kennedy M."/>
            <person name="Kinose K."/>
            <person name="Kinoshita T."/>
            <person name="Kohara Y."/>
            <person name="Koide E."/>
            <person name="Komatsu K."/>
            <person name="Kopischke S."/>
            <person name="Kubo M."/>
            <person name="Kyozuka J."/>
            <person name="Lagercrantz U."/>
            <person name="Lin S.S."/>
            <person name="Lindquist E."/>
            <person name="Lipzen A.M."/>
            <person name="Lu C.W."/>
            <person name="De Luna E."/>
            <person name="Martienssen R.A."/>
            <person name="Minamino N."/>
            <person name="Mizutani M."/>
            <person name="Mizutani M."/>
            <person name="Mochizuki N."/>
            <person name="Monte I."/>
            <person name="Mosher R."/>
            <person name="Nagasaki H."/>
            <person name="Nakagami H."/>
            <person name="Naramoto S."/>
            <person name="Nishitani K."/>
            <person name="Ohtani M."/>
            <person name="Okamoto T."/>
            <person name="Okumura M."/>
            <person name="Phillips J."/>
            <person name="Pollak B."/>
            <person name="Reinders A."/>
            <person name="Rovekamp M."/>
            <person name="Sano R."/>
            <person name="Sawa S."/>
            <person name="Schmid M.W."/>
            <person name="Shirakawa M."/>
            <person name="Solano R."/>
            <person name="Spunde A."/>
            <person name="Suetsugu N."/>
            <person name="Sugano S."/>
            <person name="Sugiyama A."/>
            <person name="Sun R."/>
            <person name="Suzuki Y."/>
            <person name="Takenaka M."/>
            <person name="Takezawa D."/>
            <person name="Tomogane H."/>
            <person name="Tsuzuki M."/>
            <person name="Ueda T."/>
            <person name="Umeda M."/>
            <person name="Ward J.M."/>
            <person name="Watanabe Y."/>
            <person name="Yazaki K."/>
            <person name="Yokoyama R."/>
            <person name="Yoshitake Y."/>
            <person name="Yotsui I."/>
            <person name="Zachgo S."/>
            <person name="Schmutz J."/>
        </authorList>
    </citation>
    <scope>NUCLEOTIDE SEQUENCE [LARGE SCALE GENOMIC DNA]</scope>
    <source>
        <strain evidence="3">Tak-1</strain>
    </source>
</reference>
<feature type="region of interest" description="Disordered" evidence="1">
    <location>
        <begin position="1"/>
        <end position="49"/>
    </location>
</feature>
<dbReference type="EMBL" id="KZ772831">
    <property type="protein sequence ID" value="PTQ28507.1"/>
    <property type="molecule type" value="Genomic_DNA"/>
</dbReference>
<evidence type="ECO:0000313" key="3">
    <source>
        <dbReference type="Proteomes" id="UP000244005"/>
    </source>
</evidence>
<accession>A0A2R6W3S9</accession>
<keyword evidence="3" id="KW-1185">Reference proteome</keyword>
<gene>
    <name evidence="2" type="ORF">MARPO_0161s0010</name>
</gene>
<sequence>MEVSEANEGTHKKFRRRARVRVRKNRDRRDTSSSSGEHENVEKDDKDGILADIVTESQESSEGLNSTCHEVTVNTKKQFNAADAYEFLCQRWNESLEVAASVYGNYEDRPVIYHLLPTPKTYSEVSSSIKC</sequence>
<proteinExistence type="predicted"/>
<evidence type="ECO:0000256" key="1">
    <source>
        <dbReference type="SAM" id="MobiDB-lite"/>
    </source>
</evidence>
<name>A0A2R6W3S9_MARPO</name>
<organism evidence="2 3">
    <name type="scientific">Marchantia polymorpha</name>
    <name type="common">Common liverwort</name>
    <name type="synonym">Marchantia aquatica</name>
    <dbReference type="NCBI Taxonomy" id="3197"/>
    <lineage>
        <taxon>Eukaryota</taxon>
        <taxon>Viridiplantae</taxon>
        <taxon>Streptophyta</taxon>
        <taxon>Embryophyta</taxon>
        <taxon>Marchantiophyta</taxon>
        <taxon>Marchantiopsida</taxon>
        <taxon>Marchantiidae</taxon>
        <taxon>Marchantiales</taxon>
        <taxon>Marchantiaceae</taxon>
        <taxon>Marchantia</taxon>
    </lineage>
</organism>